<proteinExistence type="predicted"/>
<dbReference type="Proteomes" id="UP000053558">
    <property type="component" value="Unassembled WGS sequence"/>
</dbReference>
<sequence>MATPSATKGASSLSLPAELWIEVFAHATHVEGVSERDIRDRVKSLGLYGERSGSTEHEPALRQSIVSTRLHLPLVCKTWYELATPFLYQSVWVDNRSLPSLLAGPLFSSPSVALKGSAEPLGALVKRVDLIMDLSRMPMIGPGVAIKEYYDDLGDLLQSLHNISIIDISIIPPRPIVANAMSFPIPNCVIDAACSLGQTLEVFNIRTELAIFERSQTIKLLHSAPNLRVLSCRYIEALNSGVTSSQSIESLSCGRWLSLSGSCRDCFPRLRHLTLREHDSLASPDMQTFLEGVGSNLETVCCAQGHTVYQSSWSVIARTCPRLTRIVLSVPEDALFQDDMFYFFQLPPVKYLGFKVYRTQSSTEPLEAAQLDRTAGYGRIWQKIQMLLSFTPSIQVVEFLTIDRPHKEGIEAVPPELAGRLQFRYVYQD</sequence>
<protein>
    <recommendedName>
        <fullName evidence="3">F-box domain-containing protein</fullName>
    </recommendedName>
</protein>
<dbReference type="KEGG" id="cput:CONPUDRAFT_164302"/>
<dbReference type="Gene3D" id="3.80.10.10">
    <property type="entry name" value="Ribonuclease Inhibitor"/>
    <property type="match status" value="1"/>
</dbReference>
<evidence type="ECO:0000313" key="2">
    <source>
        <dbReference type="Proteomes" id="UP000053558"/>
    </source>
</evidence>
<dbReference type="GeneID" id="19205096"/>
<dbReference type="InterPro" id="IPR032675">
    <property type="entry name" value="LRR_dom_sf"/>
</dbReference>
<dbReference type="OMA" id="GRNTHEC"/>
<keyword evidence="2" id="KW-1185">Reference proteome</keyword>
<dbReference type="AlphaFoldDB" id="A0A5M3MW06"/>
<dbReference type="RefSeq" id="XP_007767126.1">
    <property type="nucleotide sequence ID" value="XM_007768936.1"/>
</dbReference>
<dbReference type="OrthoDB" id="3256525at2759"/>
<comment type="caution">
    <text evidence="1">The sequence shown here is derived from an EMBL/GenBank/DDBJ whole genome shotgun (WGS) entry which is preliminary data.</text>
</comment>
<reference evidence="2" key="1">
    <citation type="journal article" date="2012" name="Science">
        <title>The Paleozoic origin of enzymatic lignin decomposition reconstructed from 31 fungal genomes.</title>
        <authorList>
            <person name="Floudas D."/>
            <person name="Binder M."/>
            <person name="Riley R."/>
            <person name="Barry K."/>
            <person name="Blanchette R.A."/>
            <person name="Henrissat B."/>
            <person name="Martinez A.T."/>
            <person name="Otillar R."/>
            <person name="Spatafora J.W."/>
            <person name="Yadav J.S."/>
            <person name="Aerts A."/>
            <person name="Benoit I."/>
            <person name="Boyd A."/>
            <person name="Carlson A."/>
            <person name="Copeland A."/>
            <person name="Coutinho P.M."/>
            <person name="de Vries R.P."/>
            <person name="Ferreira P."/>
            <person name="Findley K."/>
            <person name="Foster B."/>
            <person name="Gaskell J."/>
            <person name="Glotzer D."/>
            <person name="Gorecki P."/>
            <person name="Heitman J."/>
            <person name="Hesse C."/>
            <person name="Hori C."/>
            <person name="Igarashi K."/>
            <person name="Jurgens J.A."/>
            <person name="Kallen N."/>
            <person name="Kersten P."/>
            <person name="Kohler A."/>
            <person name="Kuees U."/>
            <person name="Kumar T.K.A."/>
            <person name="Kuo A."/>
            <person name="LaButti K."/>
            <person name="Larrondo L.F."/>
            <person name="Lindquist E."/>
            <person name="Ling A."/>
            <person name="Lombard V."/>
            <person name="Lucas S."/>
            <person name="Lundell T."/>
            <person name="Martin R."/>
            <person name="McLaughlin D.J."/>
            <person name="Morgenstern I."/>
            <person name="Morin E."/>
            <person name="Murat C."/>
            <person name="Nagy L.G."/>
            <person name="Nolan M."/>
            <person name="Ohm R.A."/>
            <person name="Patyshakuliyeva A."/>
            <person name="Rokas A."/>
            <person name="Ruiz-Duenas F.J."/>
            <person name="Sabat G."/>
            <person name="Salamov A."/>
            <person name="Samejima M."/>
            <person name="Schmutz J."/>
            <person name="Slot J.C."/>
            <person name="St John F."/>
            <person name="Stenlid J."/>
            <person name="Sun H."/>
            <person name="Sun S."/>
            <person name="Syed K."/>
            <person name="Tsang A."/>
            <person name="Wiebenga A."/>
            <person name="Young D."/>
            <person name="Pisabarro A."/>
            <person name="Eastwood D.C."/>
            <person name="Martin F."/>
            <person name="Cullen D."/>
            <person name="Grigoriev I.V."/>
            <person name="Hibbett D.S."/>
        </authorList>
    </citation>
    <scope>NUCLEOTIDE SEQUENCE [LARGE SCALE GENOMIC DNA]</scope>
    <source>
        <strain evidence="2">RWD-64-598 SS2</strain>
    </source>
</reference>
<evidence type="ECO:0008006" key="3">
    <source>
        <dbReference type="Google" id="ProtNLM"/>
    </source>
</evidence>
<organism evidence="1 2">
    <name type="scientific">Coniophora puteana (strain RWD-64-598)</name>
    <name type="common">Brown rot fungus</name>
    <dbReference type="NCBI Taxonomy" id="741705"/>
    <lineage>
        <taxon>Eukaryota</taxon>
        <taxon>Fungi</taxon>
        <taxon>Dikarya</taxon>
        <taxon>Basidiomycota</taxon>
        <taxon>Agaricomycotina</taxon>
        <taxon>Agaricomycetes</taxon>
        <taxon>Agaricomycetidae</taxon>
        <taxon>Boletales</taxon>
        <taxon>Coniophorineae</taxon>
        <taxon>Coniophoraceae</taxon>
        <taxon>Coniophora</taxon>
    </lineage>
</organism>
<evidence type="ECO:0000313" key="1">
    <source>
        <dbReference type="EMBL" id="EIW83339.1"/>
    </source>
</evidence>
<gene>
    <name evidence="1" type="ORF">CONPUDRAFT_164302</name>
</gene>
<accession>A0A5M3MW06</accession>
<dbReference type="EMBL" id="JH711576">
    <property type="protein sequence ID" value="EIW83339.1"/>
    <property type="molecule type" value="Genomic_DNA"/>
</dbReference>
<name>A0A5M3MW06_CONPW</name>